<dbReference type="Pfam" id="PF18678">
    <property type="entry name" value="AOC_like"/>
    <property type="match status" value="1"/>
</dbReference>
<reference evidence="3" key="1">
    <citation type="submission" date="2016-10" db="EMBL/GenBank/DDBJ databases">
        <authorList>
            <person name="Varghese N."/>
            <person name="Submissions S."/>
        </authorList>
    </citation>
    <scope>NUCLEOTIDE SEQUENCE [LARGE SCALE GENOMIC DNA]</scope>
    <source>
        <strain evidence="3">CGMCC 4.3506</strain>
    </source>
</reference>
<dbReference type="InterPro" id="IPR041013">
    <property type="entry name" value="AOC-like"/>
</dbReference>
<dbReference type="Gene3D" id="2.40.480.10">
    <property type="entry name" value="Allene oxide cyclase-like"/>
    <property type="match status" value="1"/>
</dbReference>
<dbReference type="RefSeq" id="WP_090047577.1">
    <property type="nucleotide sequence ID" value="NZ_FNCC01000003.1"/>
</dbReference>
<evidence type="ECO:0000313" key="3">
    <source>
        <dbReference type="Proteomes" id="UP000199623"/>
    </source>
</evidence>
<protein>
    <recommendedName>
        <fullName evidence="1">Allene oxide cyclase barrel-like domain-containing protein</fullName>
    </recommendedName>
</protein>
<dbReference type="STRING" id="200378.SAMN05216553_103409"/>
<organism evidence="2 3">
    <name type="scientific">Lentzea fradiae</name>
    <dbReference type="NCBI Taxonomy" id="200378"/>
    <lineage>
        <taxon>Bacteria</taxon>
        <taxon>Bacillati</taxon>
        <taxon>Actinomycetota</taxon>
        <taxon>Actinomycetes</taxon>
        <taxon>Pseudonocardiales</taxon>
        <taxon>Pseudonocardiaceae</taxon>
        <taxon>Lentzea</taxon>
    </lineage>
</organism>
<dbReference type="AlphaFoldDB" id="A0A1G7P5L8"/>
<gene>
    <name evidence="2" type="ORF">SAMN05216553_103409</name>
</gene>
<dbReference type="InterPro" id="IPR044859">
    <property type="entry name" value="Allene_oxi_cyc_Dirigent"/>
</dbReference>
<sequence length="162" mass="16705">MPVQPWFAVAALVAALVGADQVVADQERDRTVEVTGKQTLISAPANIAVGQGFVSGGELFDRQSGARVGEGLSHCGVVRVAAAVPPAVTALCTSVFRLPDGELHLSGSRTYESTATGFGDAVWAITGGTGAYSSAEGEVKVVRTSPTTAQEIVHEFVFTISD</sequence>
<dbReference type="EMBL" id="FNCC01000003">
    <property type="protein sequence ID" value="SDF81417.1"/>
    <property type="molecule type" value="Genomic_DNA"/>
</dbReference>
<accession>A0A1G7P5L8</accession>
<feature type="domain" description="Allene oxide cyclase barrel-like" evidence="1">
    <location>
        <begin position="42"/>
        <end position="148"/>
    </location>
</feature>
<dbReference type="Proteomes" id="UP000199623">
    <property type="component" value="Unassembled WGS sequence"/>
</dbReference>
<proteinExistence type="predicted"/>
<keyword evidence="3" id="KW-1185">Reference proteome</keyword>
<evidence type="ECO:0000313" key="2">
    <source>
        <dbReference type="EMBL" id="SDF81417.1"/>
    </source>
</evidence>
<dbReference type="OrthoDB" id="3691544at2"/>
<dbReference type="GO" id="GO:0016853">
    <property type="term" value="F:isomerase activity"/>
    <property type="evidence" value="ECO:0007669"/>
    <property type="project" value="InterPro"/>
</dbReference>
<evidence type="ECO:0000259" key="1">
    <source>
        <dbReference type="Pfam" id="PF18678"/>
    </source>
</evidence>
<dbReference type="GO" id="GO:0017000">
    <property type="term" value="P:antibiotic biosynthetic process"/>
    <property type="evidence" value="ECO:0007669"/>
    <property type="project" value="InterPro"/>
</dbReference>
<name>A0A1G7P5L8_9PSEU</name>